<evidence type="ECO:0000256" key="6">
    <source>
        <dbReference type="ARBA" id="ARBA00041209"/>
    </source>
</evidence>
<dbReference type="InterPro" id="IPR001611">
    <property type="entry name" value="Leu-rich_rpt"/>
</dbReference>
<gene>
    <name evidence="11" type="primary">PPP1R37</name>
</gene>
<dbReference type="Pfam" id="PF13516">
    <property type="entry name" value="LRR_6"/>
    <property type="match status" value="3"/>
</dbReference>
<dbReference type="Gene3D" id="3.80.10.10">
    <property type="entry name" value="Ribonuclease Inhibitor"/>
    <property type="match status" value="1"/>
</dbReference>
<dbReference type="OrthoDB" id="10034042at2759"/>
<feature type="region of interest" description="Disordered" evidence="9">
    <location>
        <begin position="1"/>
        <end position="41"/>
    </location>
</feature>
<evidence type="ECO:0000313" key="11">
    <source>
        <dbReference type="RefSeq" id="XP_007941104.1"/>
    </source>
</evidence>
<evidence type="ECO:0000256" key="8">
    <source>
        <dbReference type="ARBA" id="ARBA00065735"/>
    </source>
</evidence>
<reference evidence="11" key="1">
    <citation type="submission" date="2025-08" db="UniProtKB">
        <authorList>
            <consortium name="RefSeq"/>
        </authorList>
    </citation>
    <scope>IDENTIFICATION</scope>
</reference>
<proteinExistence type="inferred from homology"/>
<dbReference type="SMART" id="SM00368">
    <property type="entry name" value="LRR_RI"/>
    <property type="match status" value="7"/>
</dbReference>
<evidence type="ECO:0000313" key="10">
    <source>
        <dbReference type="Proteomes" id="UP000694850"/>
    </source>
</evidence>
<evidence type="ECO:0000256" key="2">
    <source>
        <dbReference type="ARBA" id="ARBA00022737"/>
    </source>
</evidence>
<keyword evidence="10" id="KW-1185">Reference proteome</keyword>
<keyword evidence="1" id="KW-0433">Leucine-rich repeat</keyword>
<evidence type="ECO:0000256" key="5">
    <source>
        <dbReference type="ARBA" id="ARBA00040684"/>
    </source>
</evidence>
<dbReference type="InterPro" id="IPR032675">
    <property type="entry name" value="LRR_dom_sf"/>
</dbReference>
<dbReference type="GO" id="GO:0004864">
    <property type="term" value="F:protein phosphatase inhibitor activity"/>
    <property type="evidence" value="ECO:0007669"/>
    <property type="project" value="UniProtKB-KW"/>
</dbReference>
<feature type="compositionally biased region" description="Low complexity" evidence="9">
    <location>
        <begin position="637"/>
        <end position="656"/>
    </location>
</feature>
<dbReference type="PANTHER" id="PTHR24112:SF9">
    <property type="entry name" value="PROTEIN PHOSPHATASE 1 REGULATORY SUBUNIT 37"/>
    <property type="match status" value="1"/>
</dbReference>
<keyword evidence="3" id="KW-0650">Protein phosphatase inhibitor</keyword>
<dbReference type="AlphaFoldDB" id="A0A8B6ZZJ2"/>
<dbReference type="CTD" id="284352"/>
<protein>
    <recommendedName>
        <fullName evidence="5">Protein phosphatase 1 regulatory subunit 37</fullName>
    </recommendedName>
    <alternativeName>
        <fullName evidence="6">Leucine-rich repeat-containing protein 68</fullName>
    </alternativeName>
</protein>
<dbReference type="PANTHER" id="PTHR24112">
    <property type="entry name" value="LEUCINE-RICH REPEAT, ISOFORM F-RELATED"/>
    <property type="match status" value="1"/>
</dbReference>
<feature type="compositionally biased region" description="Acidic residues" evidence="9">
    <location>
        <begin position="515"/>
        <end position="533"/>
    </location>
</feature>
<dbReference type="CDD" id="cd00116">
    <property type="entry name" value="LRR_RI"/>
    <property type="match status" value="1"/>
</dbReference>
<feature type="region of interest" description="Disordered" evidence="9">
    <location>
        <begin position="466"/>
        <end position="672"/>
    </location>
</feature>
<dbReference type="InterPro" id="IPR051279">
    <property type="entry name" value="PP1-Reg/Actin-Interact_Protein"/>
</dbReference>
<comment type="function">
    <text evidence="7">Inhibits phosphatase activity of protein phosphatase 1 (PP1) complexes.</text>
</comment>
<accession>A0A8B6ZZJ2</accession>
<comment type="similarity">
    <text evidence="4">Belongs to the PPP1R37 family.</text>
</comment>
<name>A0A8B6ZZJ2_ORYAF</name>
<dbReference type="GeneID" id="103198720"/>
<organism evidence="10 11">
    <name type="scientific">Orycteropus afer afer</name>
    <dbReference type="NCBI Taxonomy" id="1230840"/>
    <lineage>
        <taxon>Eukaryota</taxon>
        <taxon>Metazoa</taxon>
        <taxon>Chordata</taxon>
        <taxon>Craniata</taxon>
        <taxon>Vertebrata</taxon>
        <taxon>Euteleostomi</taxon>
        <taxon>Mammalia</taxon>
        <taxon>Eutheria</taxon>
        <taxon>Afrotheria</taxon>
        <taxon>Tubulidentata</taxon>
        <taxon>Orycteropodidae</taxon>
        <taxon>Orycteropus</taxon>
    </lineage>
</organism>
<feature type="compositionally biased region" description="Pro residues" evidence="9">
    <location>
        <begin position="594"/>
        <end position="616"/>
    </location>
</feature>
<evidence type="ECO:0000256" key="4">
    <source>
        <dbReference type="ARBA" id="ARBA00038315"/>
    </source>
</evidence>
<dbReference type="Proteomes" id="UP000694850">
    <property type="component" value="Unplaced"/>
</dbReference>
<sequence length="702" mass="75789">MELPPQEVPPGPGADGDAEAAPAEARPPSPASPPADGRLKAAAKRVTFPSDEDIVSGAVEPKDPWRHAQNVTVDEVIGAYKQACQKLNCRQIPKLLRQLQEFTDLGHRIDCLDLKGEKLDYKTCEALEEVFKRLQFKVVDLEQTNLDEDGASALFDMIEYYESATHLNISFNKHIGTRGWQAAAHMMRKTSCLQYLDARNTPLLDHSAPFVARALRIRSSLAVLHLENASLSGRPLMLLATALKMNMNLRELYLADNKLNGLQDSAQLGNLLKFNCSLQILDLRNNHVLDSGLAYICEGLKEQRKGLATLVLWNNQLTHTGAASLGTALPHTQSLETLNLGHNPIGNEGVRNLKNGLIGNRSVLRLGLASTKLTCEGAVAVAEFIAESPRLLRLDLRENEIKTGGLMALSLALKVNHSLLRLDLDREPKKEAVKSFIETQKALLAEIQNGCKRNFVLTREREEKEQRLQLSASMPEITVTAPQPDNEPASPGEEPATEAQENGPPDPGPGRDSDSDSEGEDKEEEDREQEEANGDQSPSAPCPVLVPPTDSLGPGDRTPSGSPSSPTEQRISVSSPGRGHKVFVVTRVESPPERAAPPALPVPGSPPAPPSAPASPPAEAISTQDPGVPEPQPQPEAPQSAPLLPNGLKPEFALALPPEPPPGPEAKGASCGLEHELSCSNNEKELEELLLEASQESGQETL</sequence>
<comment type="subunit">
    <text evidence="8">Interacts with PPP1CA.</text>
</comment>
<feature type="compositionally biased region" description="Pro residues" evidence="9">
    <location>
        <begin position="1"/>
        <end position="12"/>
    </location>
</feature>
<dbReference type="PROSITE" id="PS51450">
    <property type="entry name" value="LRR"/>
    <property type="match status" value="1"/>
</dbReference>
<evidence type="ECO:0000256" key="1">
    <source>
        <dbReference type="ARBA" id="ARBA00022614"/>
    </source>
</evidence>
<evidence type="ECO:0000256" key="7">
    <source>
        <dbReference type="ARBA" id="ARBA00060048"/>
    </source>
</evidence>
<dbReference type="RefSeq" id="XP_007941104.1">
    <property type="nucleotide sequence ID" value="XM_007942913.2"/>
</dbReference>
<dbReference type="SUPFAM" id="SSF52047">
    <property type="entry name" value="RNI-like"/>
    <property type="match status" value="1"/>
</dbReference>
<dbReference type="FunFam" id="3.80.10.10:FF:000324">
    <property type="entry name" value="Protein phosphatase 1 regulatory subunit 37"/>
    <property type="match status" value="1"/>
</dbReference>
<evidence type="ECO:0000256" key="3">
    <source>
        <dbReference type="ARBA" id="ARBA00023272"/>
    </source>
</evidence>
<evidence type="ECO:0000256" key="9">
    <source>
        <dbReference type="SAM" id="MobiDB-lite"/>
    </source>
</evidence>
<feature type="compositionally biased region" description="Polar residues" evidence="9">
    <location>
        <begin position="559"/>
        <end position="575"/>
    </location>
</feature>
<keyword evidence="2" id="KW-0677">Repeat</keyword>